<evidence type="ECO:0000313" key="2">
    <source>
        <dbReference type="Proteomes" id="UP001222325"/>
    </source>
</evidence>
<dbReference type="InterPro" id="IPR011990">
    <property type="entry name" value="TPR-like_helical_dom_sf"/>
</dbReference>
<protein>
    <submittedName>
        <fullName evidence="1">Uncharacterized protein</fullName>
    </submittedName>
</protein>
<dbReference type="AlphaFoldDB" id="A0AAD6U7N8"/>
<dbReference type="SUPFAM" id="SSF48452">
    <property type="entry name" value="TPR-like"/>
    <property type="match status" value="1"/>
</dbReference>
<keyword evidence="2" id="KW-1185">Reference proteome</keyword>
<accession>A0AAD6U7N8</accession>
<organism evidence="1 2">
    <name type="scientific">Mycena belliarum</name>
    <dbReference type="NCBI Taxonomy" id="1033014"/>
    <lineage>
        <taxon>Eukaryota</taxon>
        <taxon>Fungi</taxon>
        <taxon>Dikarya</taxon>
        <taxon>Basidiomycota</taxon>
        <taxon>Agaricomycotina</taxon>
        <taxon>Agaricomycetes</taxon>
        <taxon>Agaricomycetidae</taxon>
        <taxon>Agaricales</taxon>
        <taxon>Marasmiineae</taxon>
        <taxon>Mycenaceae</taxon>
        <taxon>Mycena</taxon>
    </lineage>
</organism>
<gene>
    <name evidence="1" type="ORF">B0H15DRAFT_831567</name>
</gene>
<proteinExistence type="predicted"/>
<dbReference type="EMBL" id="JARJCN010000015">
    <property type="protein sequence ID" value="KAJ7094004.1"/>
    <property type="molecule type" value="Genomic_DNA"/>
</dbReference>
<reference evidence="1" key="1">
    <citation type="submission" date="2023-03" db="EMBL/GenBank/DDBJ databases">
        <title>Massive genome expansion in bonnet fungi (Mycena s.s.) driven by repeated elements and novel gene families across ecological guilds.</title>
        <authorList>
            <consortium name="Lawrence Berkeley National Laboratory"/>
            <person name="Harder C.B."/>
            <person name="Miyauchi S."/>
            <person name="Viragh M."/>
            <person name="Kuo A."/>
            <person name="Thoen E."/>
            <person name="Andreopoulos B."/>
            <person name="Lu D."/>
            <person name="Skrede I."/>
            <person name="Drula E."/>
            <person name="Henrissat B."/>
            <person name="Morin E."/>
            <person name="Kohler A."/>
            <person name="Barry K."/>
            <person name="LaButti K."/>
            <person name="Morin E."/>
            <person name="Salamov A."/>
            <person name="Lipzen A."/>
            <person name="Mereny Z."/>
            <person name="Hegedus B."/>
            <person name="Baldrian P."/>
            <person name="Stursova M."/>
            <person name="Weitz H."/>
            <person name="Taylor A."/>
            <person name="Grigoriev I.V."/>
            <person name="Nagy L.G."/>
            <person name="Martin F."/>
            <person name="Kauserud H."/>
        </authorList>
    </citation>
    <scope>NUCLEOTIDE SEQUENCE</scope>
    <source>
        <strain evidence="1">CBHHK173m</strain>
    </source>
</reference>
<dbReference type="Proteomes" id="UP001222325">
    <property type="component" value="Unassembled WGS sequence"/>
</dbReference>
<evidence type="ECO:0000313" key="1">
    <source>
        <dbReference type="EMBL" id="KAJ7094004.1"/>
    </source>
</evidence>
<name>A0AAD6U7N8_9AGAR</name>
<sequence length="250" mass="27916">MPVPTFTSARTGTVPILTTRFEAGIICNAISPAEQNALVTVLQTLRTEVATHGNTLEYFKGLGVMGANIMDADLAQSKAHVLDFINWRLAVALRYSTPTRIAEAVPYLEEVIACFESQNPDSEKDVTPLLYLAVALHKQPGKESDAVGHFRAAYVAAPAVEFQYRTQLWSRACFSRLLRRMGRTAEAEEQEKVIRDWLQWHPYGMPPSEFVNLVTDPLHEGPDYILDHPLVKRMFDGMVEMGPGMVVHFG</sequence>
<comment type="caution">
    <text evidence="1">The sequence shown here is derived from an EMBL/GenBank/DDBJ whole genome shotgun (WGS) entry which is preliminary data.</text>
</comment>